<dbReference type="InterPro" id="IPR051425">
    <property type="entry name" value="Formin_Homology"/>
</dbReference>
<dbReference type="PANTHER" id="PTHR45725">
    <property type="entry name" value="FORMIN HOMOLOGY 2 FAMILY MEMBER"/>
    <property type="match status" value="1"/>
</dbReference>
<dbReference type="PANTHER" id="PTHR45725:SF1">
    <property type="entry name" value="DISHEVELLED ASSOCIATED ACTIVATOR OF MORPHOGENESIS, ISOFORM D"/>
    <property type="match status" value="1"/>
</dbReference>
<proteinExistence type="predicted"/>
<protein>
    <submittedName>
        <fullName evidence="2">Formin homology 2 domain-containing protein</fullName>
    </submittedName>
</protein>
<name>A0A146KA85_9EUKA</name>
<evidence type="ECO:0000259" key="1">
    <source>
        <dbReference type="PROSITE" id="PS51444"/>
    </source>
</evidence>
<feature type="non-terminal residue" evidence="2">
    <location>
        <position position="1"/>
    </location>
</feature>
<dbReference type="PROSITE" id="PS51444">
    <property type="entry name" value="FH2"/>
    <property type="match status" value="1"/>
</dbReference>
<dbReference type="InterPro" id="IPR015425">
    <property type="entry name" value="FH2_Formin"/>
</dbReference>
<organism evidence="2">
    <name type="scientific">Trepomonas sp. PC1</name>
    <dbReference type="NCBI Taxonomy" id="1076344"/>
    <lineage>
        <taxon>Eukaryota</taxon>
        <taxon>Metamonada</taxon>
        <taxon>Diplomonadida</taxon>
        <taxon>Hexamitidae</taxon>
        <taxon>Hexamitinae</taxon>
        <taxon>Trepomonas</taxon>
    </lineage>
</organism>
<dbReference type="Gene3D" id="1.20.58.2220">
    <property type="entry name" value="Formin, FH2 domain"/>
    <property type="match status" value="1"/>
</dbReference>
<feature type="domain" description="FH2" evidence="1">
    <location>
        <begin position="1"/>
        <end position="342"/>
    </location>
</feature>
<accession>A0A146KA85</accession>
<dbReference type="InterPro" id="IPR042201">
    <property type="entry name" value="FH2_Formin_sf"/>
</dbReference>
<feature type="non-terminal residue" evidence="2">
    <location>
        <position position="347"/>
    </location>
</feature>
<dbReference type="EMBL" id="GDID01003129">
    <property type="protein sequence ID" value="JAP93477.1"/>
    <property type="molecule type" value="Transcribed_RNA"/>
</dbReference>
<dbReference type="Pfam" id="PF02181">
    <property type="entry name" value="FH2"/>
    <property type="match status" value="1"/>
</dbReference>
<gene>
    <name evidence="2" type="ORF">TPC1_14234</name>
</gene>
<sequence length="347" mass="41208">QKKAQQINIALGKMKLSPQELVAKVLQMRDLTEVDIEILCCCIPSAEETKQLKELAQTTDIDMFEKPERFIITTFLIKNYDQRMRNWRFMKNFAFEIQTFKPNFQINLRFYDFLLHNQRFRGFLHLMMSMANCINAGTARGGVLGLKLQSFTAFCDMKDVQQQKTVMDYCMELAHHLSQKDEKIQEYIQRLKEDPLLVEFQEAKYPTLTALDELAIICKRLDKTCFQEEQIEFDKLIQQMNTLKSNVPEMVSGNFDCYQKEVTEFLEVAEFQLEETDKIRKQIDQMFEKTKEYYVEGKTVKMEDFIGNFNKFSIAVQKLKAIFQQEIDKQHKEEMKRERQLKAIFQQ</sequence>
<evidence type="ECO:0000313" key="2">
    <source>
        <dbReference type="EMBL" id="JAP93477.1"/>
    </source>
</evidence>
<dbReference type="SUPFAM" id="SSF101447">
    <property type="entry name" value="Formin homology 2 domain (FH2 domain)"/>
    <property type="match status" value="1"/>
</dbReference>
<reference evidence="2" key="1">
    <citation type="submission" date="2015-07" db="EMBL/GenBank/DDBJ databases">
        <title>Adaptation to a free-living lifestyle via gene acquisitions in the diplomonad Trepomonas sp. PC1.</title>
        <authorList>
            <person name="Xu F."/>
            <person name="Jerlstrom-Hultqvist J."/>
            <person name="Kolisko M."/>
            <person name="Simpson A.G.B."/>
            <person name="Roger A.J."/>
            <person name="Svard S.G."/>
            <person name="Andersson J.O."/>
        </authorList>
    </citation>
    <scope>NUCLEOTIDE SEQUENCE</scope>
    <source>
        <strain evidence="2">PC1</strain>
    </source>
</reference>
<dbReference type="AlphaFoldDB" id="A0A146KA85"/>